<dbReference type="GeneID" id="25298584"/>
<feature type="compositionally biased region" description="Polar residues" evidence="1">
    <location>
        <begin position="543"/>
        <end position="574"/>
    </location>
</feature>
<dbReference type="STRING" id="1442369.A0A0D2I3L6"/>
<feature type="compositionally biased region" description="Polar residues" evidence="1">
    <location>
        <begin position="584"/>
        <end position="595"/>
    </location>
</feature>
<sequence length="732" mass="81923">MSSLKVSEDQQGSFRAPFSNLVKFLEKSFRHKGPVSIPNEVKKLFQNPILPAESSPLRDLLKILNNGRPKNILRLDPEAFNGVVSIVLDFPHSSIQNKLLYLFMVRGETLLVDLFDDPTLLQIQAENATLHRMQGRMDNLGKVLAPCVLRHLVCREKDIQLRWRAAQLLSLILHLSEGAEEHVTRLDECFLLVDILEVEESSFLRVLVADIVRKLLSRGVERDFFRNVCSTPRTIDDFPVAASADSTWIDKLINHLNEINPTRAFVGKSEQIFKVRQLDCGSDTYLESSSEFIAVITNEVNFLLPNRSDIPILISVPITKDMSFTSITPESDSASSSLVEIHYPGNDGYRTVNGSKSAIDTITLGFFDAESAEAFSRLLREQQNNDTSHSMDSDPKVEDVRLRESKKHSMALIDVSWDSDDDQSMISSKSKRIRKETSSAEVSSPLHNTFSPTLQRKSSRTLPQNLLSILGSNDDSGEDTPSLKRPRDSRQFVERLRALQKNSKTVNPKDVIGPPKAKLAEKNREDGSEKLVQHTIQRRLLLHSQTTPTKSTRTRLPSTSNQSASQRTKIDSSCTKTTGKTTTDPAPTSVTSSAQKVDKAQNIAREDRVTRNTQCVSHQHQQEWKKMSSLAEIKQDENSHSSRPESRTKIGLKRRSLKDASSKSKDVAAADEFDLPSADEEQNRSKKKAKTVKSKQSAVPAITNASEKKTGTKRQRIPGKIGSKGARTNRSH</sequence>
<feature type="compositionally biased region" description="Basic and acidic residues" evidence="1">
    <location>
        <begin position="481"/>
        <end position="497"/>
    </location>
</feature>
<accession>A0A0D2I3L6</accession>
<proteinExistence type="predicted"/>
<dbReference type="AlphaFoldDB" id="A0A0D2I3L6"/>
<keyword evidence="3" id="KW-1185">Reference proteome</keyword>
<dbReference type="OrthoDB" id="4159857at2759"/>
<name>A0A0D2I3L6_9EURO</name>
<feature type="compositionally biased region" description="Basic and acidic residues" evidence="1">
    <location>
        <begin position="657"/>
        <end position="668"/>
    </location>
</feature>
<feature type="compositionally biased region" description="Basic and acidic residues" evidence="1">
    <location>
        <begin position="596"/>
        <end position="610"/>
    </location>
</feature>
<dbReference type="EMBL" id="KN847483">
    <property type="protein sequence ID" value="KIX00374.1"/>
    <property type="molecule type" value="Genomic_DNA"/>
</dbReference>
<feature type="region of interest" description="Disordered" evidence="1">
    <location>
        <begin position="420"/>
        <end position="617"/>
    </location>
</feature>
<feature type="compositionally biased region" description="Basic and acidic residues" evidence="1">
    <location>
        <begin position="633"/>
        <end position="648"/>
    </location>
</feature>
<evidence type="ECO:0000313" key="3">
    <source>
        <dbReference type="Proteomes" id="UP000053617"/>
    </source>
</evidence>
<dbReference type="HOGENOM" id="CLU_378617_0_0_1"/>
<feature type="compositionally biased region" description="Basic and acidic residues" evidence="1">
    <location>
        <begin position="518"/>
        <end position="532"/>
    </location>
</feature>
<feature type="compositionally biased region" description="Acidic residues" evidence="1">
    <location>
        <begin position="669"/>
        <end position="680"/>
    </location>
</feature>
<dbReference type="Proteomes" id="UP000053617">
    <property type="component" value="Unassembled WGS sequence"/>
</dbReference>
<protein>
    <submittedName>
        <fullName evidence="2">Uncharacterized protein</fullName>
    </submittedName>
</protein>
<evidence type="ECO:0000256" key="1">
    <source>
        <dbReference type="SAM" id="MobiDB-lite"/>
    </source>
</evidence>
<reference evidence="2 3" key="1">
    <citation type="submission" date="2015-01" db="EMBL/GenBank/DDBJ databases">
        <title>The Genome Sequence of Rhinocladiella mackenzie CBS 650.93.</title>
        <authorList>
            <consortium name="The Broad Institute Genomics Platform"/>
            <person name="Cuomo C."/>
            <person name="de Hoog S."/>
            <person name="Gorbushina A."/>
            <person name="Stielow B."/>
            <person name="Teixiera M."/>
            <person name="Abouelleil A."/>
            <person name="Chapman S.B."/>
            <person name="Priest M."/>
            <person name="Young S.K."/>
            <person name="Wortman J."/>
            <person name="Nusbaum C."/>
            <person name="Birren B."/>
        </authorList>
    </citation>
    <scope>NUCLEOTIDE SEQUENCE [LARGE SCALE GENOMIC DNA]</scope>
    <source>
        <strain evidence="2 3">CBS 650.93</strain>
    </source>
</reference>
<feature type="compositionally biased region" description="Polar residues" evidence="1">
    <location>
        <begin position="440"/>
        <end position="474"/>
    </location>
</feature>
<feature type="region of interest" description="Disordered" evidence="1">
    <location>
        <begin position="632"/>
        <end position="732"/>
    </location>
</feature>
<dbReference type="VEuPathDB" id="FungiDB:Z518_10513"/>
<evidence type="ECO:0000313" key="2">
    <source>
        <dbReference type="EMBL" id="KIX00374.1"/>
    </source>
</evidence>
<gene>
    <name evidence="2" type="ORF">Z518_10513</name>
</gene>
<organism evidence="2 3">
    <name type="scientific">Rhinocladiella mackenziei CBS 650.93</name>
    <dbReference type="NCBI Taxonomy" id="1442369"/>
    <lineage>
        <taxon>Eukaryota</taxon>
        <taxon>Fungi</taxon>
        <taxon>Dikarya</taxon>
        <taxon>Ascomycota</taxon>
        <taxon>Pezizomycotina</taxon>
        <taxon>Eurotiomycetes</taxon>
        <taxon>Chaetothyriomycetidae</taxon>
        <taxon>Chaetothyriales</taxon>
        <taxon>Herpotrichiellaceae</taxon>
        <taxon>Rhinocladiella</taxon>
    </lineage>
</organism>
<dbReference type="RefSeq" id="XP_013267510.1">
    <property type="nucleotide sequence ID" value="XM_013412056.1"/>
</dbReference>